<reference evidence="2" key="1">
    <citation type="journal article" date="2019" name="Int. J. Syst. Evol. Microbiol.">
        <title>The Global Catalogue of Microorganisms (GCM) 10K type strain sequencing project: providing services to taxonomists for standard genome sequencing and annotation.</title>
        <authorList>
            <consortium name="The Broad Institute Genomics Platform"/>
            <consortium name="The Broad Institute Genome Sequencing Center for Infectious Disease"/>
            <person name="Wu L."/>
            <person name="Ma J."/>
        </authorList>
    </citation>
    <scope>NUCLEOTIDE SEQUENCE [LARGE SCALE GENOMIC DNA]</scope>
    <source>
        <strain evidence="2">JCM 16083</strain>
    </source>
</reference>
<comment type="caution">
    <text evidence="1">The sequence shown here is derived from an EMBL/GenBank/DDBJ whole genome shotgun (WGS) entry which is preliminary data.</text>
</comment>
<accession>A0ABP3Y2I2</accession>
<name>A0ABP3Y2I2_9FLAO</name>
<proteinExistence type="predicted"/>
<dbReference type="RefSeq" id="WP_343785939.1">
    <property type="nucleotide sequence ID" value="NZ_BAAAFH010000007.1"/>
</dbReference>
<evidence type="ECO:0000313" key="2">
    <source>
        <dbReference type="Proteomes" id="UP001501126"/>
    </source>
</evidence>
<protein>
    <submittedName>
        <fullName evidence="1">Uncharacterized protein</fullName>
    </submittedName>
</protein>
<dbReference type="EMBL" id="BAAAFH010000007">
    <property type="protein sequence ID" value="GAA0874968.1"/>
    <property type="molecule type" value="Genomic_DNA"/>
</dbReference>
<keyword evidence="2" id="KW-1185">Reference proteome</keyword>
<organism evidence="1 2">
    <name type="scientific">Wandonia haliotis</name>
    <dbReference type="NCBI Taxonomy" id="574963"/>
    <lineage>
        <taxon>Bacteria</taxon>
        <taxon>Pseudomonadati</taxon>
        <taxon>Bacteroidota</taxon>
        <taxon>Flavobacteriia</taxon>
        <taxon>Flavobacteriales</taxon>
        <taxon>Crocinitomicaceae</taxon>
        <taxon>Wandonia</taxon>
    </lineage>
</organism>
<dbReference type="Proteomes" id="UP001501126">
    <property type="component" value="Unassembled WGS sequence"/>
</dbReference>
<gene>
    <name evidence="1" type="ORF">GCM10009118_13760</name>
</gene>
<sequence>MIRASAMTYAVLLMLFVALFCFAIIMIASGSRWLITTQQNKEQVLTNLYSGLSYGLANPSEGTDQILMGQDTVSITDKPWGIFRIISVTSGRNNYSRTKSFLIGSRLDNTTALYLADTDQPLKVTGTTKIRGNVFLPKRGIERAYVEGKNFKGDKLYYGNKEISDRYLPELSDVIAQIDVRDFFREYDFDMIYQIPDDTIVEFTNNTVLYESVNPIHLENINVSGNMIFSSSDSIFVGKSSKLDNILLIAPVIRIEKGFSGSLQLYATERVEIEEQVDLHFPSSVFLQDRDDARRRVFEAAVNIAGKARVNGSILITSTSPDYRNPVKIRIDEDAVVAGMVYNEGETQLNGSVLGTLYTKRFFLKTKSSSYVNHIIDGTIDRTILPDFFVIQNWLKSDRSKRVVLKGL</sequence>
<evidence type="ECO:0000313" key="1">
    <source>
        <dbReference type="EMBL" id="GAA0874968.1"/>
    </source>
</evidence>